<dbReference type="EMBL" id="CADCTV010000814">
    <property type="protein sequence ID" value="CAA9362854.1"/>
    <property type="molecule type" value="Genomic_DNA"/>
</dbReference>
<name>A0A6J4MLA9_9BACT</name>
<sequence length="44" mass="4252">GWLLLDGLAVQMAGAAEQDARSASARGGEPVAPTRARSASGAAG</sequence>
<evidence type="ECO:0000256" key="1">
    <source>
        <dbReference type="SAM" id="MobiDB-lite"/>
    </source>
</evidence>
<evidence type="ECO:0000313" key="2">
    <source>
        <dbReference type="EMBL" id="CAA9362854.1"/>
    </source>
</evidence>
<reference evidence="2" key="1">
    <citation type="submission" date="2020-02" db="EMBL/GenBank/DDBJ databases">
        <authorList>
            <person name="Meier V. D."/>
        </authorList>
    </citation>
    <scope>NUCLEOTIDE SEQUENCE</scope>
    <source>
        <strain evidence="2">AVDCRST_MAG89</strain>
    </source>
</reference>
<dbReference type="AlphaFoldDB" id="A0A6J4MLA9"/>
<feature type="non-terminal residue" evidence="2">
    <location>
        <position position="1"/>
    </location>
</feature>
<gene>
    <name evidence="2" type="ORF">AVDCRST_MAG89-3862</name>
</gene>
<feature type="region of interest" description="Disordered" evidence="1">
    <location>
        <begin position="15"/>
        <end position="44"/>
    </location>
</feature>
<proteinExistence type="predicted"/>
<organism evidence="2">
    <name type="scientific">uncultured Gemmatimonadota bacterium</name>
    <dbReference type="NCBI Taxonomy" id="203437"/>
    <lineage>
        <taxon>Bacteria</taxon>
        <taxon>Pseudomonadati</taxon>
        <taxon>Gemmatimonadota</taxon>
        <taxon>environmental samples</taxon>
    </lineage>
</organism>
<protein>
    <submittedName>
        <fullName evidence="2">Uncharacterized protein</fullName>
    </submittedName>
</protein>
<accession>A0A6J4MLA9</accession>